<reference evidence="1" key="1">
    <citation type="submission" date="2023-03" db="EMBL/GenBank/DDBJ databases">
        <title>Massive genome expansion in bonnet fungi (Mycena s.s.) driven by repeated elements and novel gene families across ecological guilds.</title>
        <authorList>
            <consortium name="Lawrence Berkeley National Laboratory"/>
            <person name="Harder C.B."/>
            <person name="Miyauchi S."/>
            <person name="Viragh M."/>
            <person name="Kuo A."/>
            <person name="Thoen E."/>
            <person name="Andreopoulos B."/>
            <person name="Lu D."/>
            <person name="Skrede I."/>
            <person name="Drula E."/>
            <person name="Henrissat B."/>
            <person name="Morin E."/>
            <person name="Kohler A."/>
            <person name="Barry K."/>
            <person name="LaButti K."/>
            <person name="Morin E."/>
            <person name="Salamov A."/>
            <person name="Lipzen A."/>
            <person name="Mereny Z."/>
            <person name="Hegedus B."/>
            <person name="Baldrian P."/>
            <person name="Stursova M."/>
            <person name="Weitz H."/>
            <person name="Taylor A."/>
            <person name="Grigoriev I.V."/>
            <person name="Nagy L.G."/>
            <person name="Martin F."/>
            <person name="Kauserud H."/>
        </authorList>
    </citation>
    <scope>NUCLEOTIDE SEQUENCE</scope>
    <source>
        <strain evidence="1">CBHHK182m</strain>
    </source>
</reference>
<comment type="caution">
    <text evidence="1">The sequence shown here is derived from an EMBL/GenBank/DDBJ whole genome shotgun (WGS) entry which is preliminary data.</text>
</comment>
<name>A0AAD7NLY7_9AGAR</name>
<dbReference type="AlphaFoldDB" id="A0AAD7NLY7"/>
<proteinExistence type="predicted"/>
<protein>
    <submittedName>
        <fullName evidence="1">Uncharacterized protein</fullName>
    </submittedName>
</protein>
<keyword evidence="2" id="KW-1185">Reference proteome</keyword>
<dbReference type="CDD" id="cd05403">
    <property type="entry name" value="NT_KNTase_like"/>
    <property type="match status" value="1"/>
</dbReference>
<evidence type="ECO:0000313" key="1">
    <source>
        <dbReference type="EMBL" id="KAJ7766761.1"/>
    </source>
</evidence>
<accession>A0AAD7NLY7</accession>
<dbReference type="Gene3D" id="3.30.460.10">
    <property type="entry name" value="Beta Polymerase, domain 2"/>
    <property type="match status" value="1"/>
</dbReference>
<organism evidence="1 2">
    <name type="scientific">Mycena metata</name>
    <dbReference type="NCBI Taxonomy" id="1033252"/>
    <lineage>
        <taxon>Eukaryota</taxon>
        <taxon>Fungi</taxon>
        <taxon>Dikarya</taxon>
        <taxon>Basidiomycota</taxon>
        <taxon>Agaricomycotina</taxon>
        <taxon>Agaricomycetes</taxon>
        <taxon>Agaricomycetidae</taxon>
        <taxon>Agaricales</taxon>
        <taxon>Marasmiineae</taxon>
        <taxon>Mycenaceae</taxon>
        <taxon>Mycena</taxon>
    </lineage>
</organism>
<dbReference type="EMBL" id="JARKIB010000023">
    <property type="protein sequence ID" value="KAJ7766761.1"/>
    <property type="molecule type" value="Genomic_DNA"/>
</dbReference>
<sequence length="215" mass="24217">MFNIGRKDSVSRNVVNCRAKRFELEGKLISEMLSSEPQLLDGTCTFTRMAQLNIHSILKTLQIPTKVHSLYLVGSRLWGTHSAKSDFNLLVVITDPSSSAPPSFQKSQHKGQYDATVLTEAEFRAQVEAGSLIESLCCLLEPSEECVLMHEESHQRRGLVGNLQTMRDWADERAQKDREKAKKFWAKGGAMREKGWKILQHTIGAETSLRRKGST</sequence>
<gene>
    <name evidence="1" type="ORF">B0H16DRAFT_1686984</name>
</gene>
<dbReference type="InterPro" id="IPR043519">
    <property type="entry name" value="NT_sf"/>
</dbReference>
<evidence type="ECO:0000313" key="2">
    <source>
        <dbReference type="Proteomes" id="UP001215598"/>
    </source>
</evidence>
<dbReference type="Proteomes" id="UP001215598">
    <property type="component" value="Unassembled WGS sequence"/>
</dbReference>